<keyword evidence="1" id="KW-0812">Transmembrane</keyword>
<organism evidence="2 3">
    <name type="scientific">Desulfovibrio legallii</name>
    <dbReference type="NCBI Taxonomy" id="571438"/>
    <lineage>
        <taxon>Bacteria</taxon>
        <taxon>Pseudomonadati</taxon>
        <taxon>Thermodesulfobacteriota</taxon>
        <taxon>Desulfovibrionia</taxon>
        <taxon>Desulfovibrionales</taxon>
        <taxon>Desulfovibrionaceae</taxon>
        <taxon>Desulfovibrio</taxon>
    </lineage>
</organism>
<gene>
    <name evidence="2" type="ORF">EB812_08470</name>
</gene>
<evidence type="ECO:0000313" key="2">
    <source>
        <dbReference type="EMBL" id="TBH79362.1"/>
    </source>
</evidence>
<reference evidence="2 3" key="1">
    <citation type="submission" date="2018-12" db="EMBL/GenBank/DDBJ databases">
        <title>First genome draft of Desulfovibrio legallis sp. nov.</title>
        <authorList>
            <person name="Ben Dhia O."/>
            <person name="Najjari A."/>
            <person name="Ferjani R."/>
            <person name="Fhoula I."/>
            <person name="Fardeau M.-L."/>
            <person name="Boudabbous A."/>
            <person name="Ouzari H.I."/>
        </authorList>
    </citation>
    <scope>NUCLEOTIDE SEQUENCE [LARGE SCALE GENOMIC DNA]</scope>
    <source>
        <strain evidence="2 3">H1T</strain>
    </source>
</reference>
<dbReference type="AlphaFoldDB" id="A0A6H3FA46"/>
<dbReference type="RefSeq" id="WP_118230051.1">
    <property type="nucleotide sequence ID" value="NZ_JAQDZC010000039.1"/>
</dbReference>
<keyword evidence="3" id="KW-1185">Reference proteome</keyword>
<keyword evidence="2" id="KW-0648">Protein biosynthesis</keyword>
<dbReference type="EMBL" id="SIXC01000009">
    <property type="protein sequence ID" value="TBH79362.1"/>
    <property type="molecule type" value="Genomic_DNA"/>
</dbReference>
<dbReference type="Proteomes" id="UP000292919">
    <property type="component" value="Unassembled WGS sequence"/>
</dbReference>
<evidence type="ECO:0000313" key="3">
    <source>
        <dbReference type="Proteomes" id="UP000292919"/>
    </source>
</evidence>
<dbReference type="GO" id="GO:0003743">
    <property type="term" value="F:translation initiation factor activity"/>
    <property type="evidence" value="ECO:0007669"/>
    <property type="project" value="UniProtKB-KW"/>
</dbReference>
<feature type="transmembrane region" description="Helical" evidence="1">
    <location>
        <begin position="23"/>
        <end position="46"/>
    </location>
</feature>
<sequence length="359" mass="39826">MKLPHLSPPAFVHDAAAVVRRHLLPLTIALTVLVTALGGYIGWNYWQFRQTAAHAFEELKGALHPADLSALANLVDFNALGNQLAVVAAQSYPFARPGPAQITDLSDLIQTALLRQARIKEEPLKETPDLAQRLKTPLYVLPQDFYTQLAASCSLQTAGDTVALVRATVHHPLLDRTFTLLMELERTPVESWKIRRIVNSAQLVREFRAAQLERMAARRKKVEEKNAAVTARFYQDFPIQDCTAEAGTLSDGKTLLLVLHLRARNNGATRVNNMNFEAAVLDLDGRELLRRQCNVVQPTPPGEALDHRWTIELDAASPTGQNVRAAGALTCRPIWKTLGLANGEVLHITDLPDQEEELR</sequence>
<keyword evidence="1" id="KW-0472">Membrane</keyword>
<evidence type="ECO:0000256" key="1">
    <source>
        <dbReference type="SAM" id="Phobius"/>
    </source>
</evidence>
<keyword evidence="1" id="KW-1133">Transmembrane helix</keyword>
<keyword evidence="2" id="KW-0396">Initiation factor</keyword>
<proteinExistence type="predicted"/>
<protein>
    <submittedName>
        <fullName evidence="2">Translation initiation factor IF-2</fullName>
    </submittedName>
</protein>
<name>A0A6H3FA46_9BACT</name>
<comment type="caution">
    <text evidence="2">The sequence shown here is derived from an EMBL/GenBank/DDBJ whole genome shotgun (WGS) entry which is preliminary data.</text>
</comment>
<accession>A0A6H3FA46</accession>